<feature type="domain" description="AB hydrolase-1" evidence="1">
    <location>
        <begin position="32"/>
        <end position="152"/>
    </location>
</feature>
<dbReference type="AlphaFoldDB" id="A0A7R7HWA2"/>
<evidence type="ECO:0000259" key="1">
    <source>
        <dbReference type="Pfam" id="PF00561"/>
    </source>
</evidence>
<dbReference type="RefSeq" id="WP_203960730.1">
    <property type="nucleotide sequence ID" value="NZ_AP023355.1"/>
</dbReference>
<dbReference type="InterPro" id="IPR029058">
    <property type="entry name" value="AB_hydrolase_fold"/>
</dbReference>
<gene>
    <name evidence="2" type="ORF">Athai_14260</name>
</gene>
<keyword evidence="3" id="KW-1185">Reference proteome</keyword>
<dbReference type="Gene3D" id="3.40.50.1820">
    <property type="entry name" value="alpha/beta hydrolase"/>
    <property type="match status" value="1"/>
</dbReference>
<keyword evidence="2" id="KW-0378">Hydrolase</keyword>
<dbReference type="EMBL" id="AP023355">
    <property type="protein sequence ID" value="BCJ33923.1"/>
    <property type="molecule type" value="Genomic_DNA"/>
</dbReference>
<dbReference type="InterPro" id="IPR000073">
    <property type="entry name" value="AB_hydrolase_1"/>
</dbReference>
<dbReference type="GO" id="GO:0016787">
    <property type="term" value="F:hydrolase activity"/>
    <property type="evidence" value="ECO:0007669"/>
    <property type="project" value="UniProtKB-KW"/>
</dbReference>
<name>A0A7R7HWA2_9ACTN</name>
<proteinExistence type="predicted"/>
<dbReference type="Proteomes" id="UP000611640">
    <property type="component" value="Chromosome"/>
</dbReference>
<dbReference type="Pfam" id="PF00561">
    <property type="entry name" value="Abhydrolase_1"/>
    <property type="match status" value="1"/>
</dbReference>
<dbReference type="KEGG" id="atl:Athai_14260"/>
<evidence type="ECO:0000313" key="3">
    <source>
        <dbReference type="Proteomes" id="UP000611640"/>
    </source>
</evidence>
<evidence type="ECO:0000313" key="2">
    <source>
        <dbReference type="EMBL" id="BCJ33923.1"/>
    </source>
</evidence>
<protein>
    <submittedName>
        <fullName evidence="2">Hydrolase</fullName>
    </submittedName>
</protein>
<accession>A0A7R7HWA2</accession>
<dbReference type="SUPFAM" id="SSF53474">
    <property type="entry name" value="alpha/beta-Hydrolases"/>
    <property type="match status" value="1"/>
</dbReference>
<organism evidence="2 3">
    <name type="scientific">Actinocatenispora thailandica</name>
    <dbReference type="NCBI Taxonomy" id="227318"/>
    <lineage>
        <taxon>Bacteria</taxon>
        <taxon>Bacillati</taxon>
        <taxon>Actinomycetota</taxon>
        <taxon>Actinomycetes</taxon>
        <taxon>Micromonosporales</taxon>
        <taxon>Micromonosporaceae</taxon>
        <taxon>Actinocatenispora</taxon>
    </lineage>
</organism>
<sequence>MNLVQAPIETGTLEVPGASLCYEVRGTGPLLLLIIPGGPTDLGAPSGVAACLADRYAVVTYHRRGPSRGLLAGPPVDTEVASLSDDAHRLLAALGSEPCYVVGNSGGALAGLHLTAHHPEQVRELLVHEPPLPGLLPDRDRWRAAFQDVHDTPWIDAAGTFLAADATAAGGHAEPPLMPHRPALARDGGSRTQGNLDYFLAHLLLPVLRFAADVAALRSGRVRITVGVGAASGEGVPARSARILAELLGVRPIEFPGDHQGLASEPAASAEIIRAVLGRT</sequence>
<reference evidence="2 3" key="1">
    <citation type="submission" date="2020-08" db="EMBL/GenBank/DDBJ databases">
        <title>Whole genome shotgun sequence of Actinocatenispora thailandica NBRC 105041.</title>
        <authorList>
            <person name="Komaki H."/>
            <person name="Tamura T."/>
        </authorList>
    </citation>
    <scope>NUCLEOTIDE SEQUENCE [LARGE SCALE GENOMIC DNA]</scope>
    <source>
        <strain evidence="2 3">NBRC 105041</strain>
    </source>
</reference>